<dbReference type="EMBL" id="LFXA01000007">
    <property type="protein sequence ID" value="KNB52266.1"/>
    <property type="molecule type" value="Genomic_DNA"/>
</dbReference>
<dbReference type="AlphaFoldDB" id="A0A0K9XGT8"/>
<name>A0A0K9XGT8_9ACTN</name>
<evidence type="ECO:0000313" key="2">
    <source>
        <dbReference type="EMBL" id="KNB52266.1"/>
    </source>
</evidence>
<dbReference type="InterPro" id="IPR039708">
    <property type="entry name" value="MT1774/Rv1733c-like"/>
</dbReference>
<accession>A0A0K9XGT8</accession>
<sequence length="203" mass="21900">MGATSWVRRSTWRWRRNPLRRPTDVLEAWVWTAAAVAMLVAGALAGWLTGSAAHAALRHTVREQQLHRHLVSATALRAAGRGAAADHEATTGREGYHRVLARWPGPDGTWRTGLVPLPGAAAPGHRFPLWTDDRGRLAGRPLDAATASVHAALAGAGAAVAAAGAVQGLRTLAVRRIMRRRYAQWDRAWERAGQTWGRADAGN</sequence>
<dbReference type="OrthoDB" id="4325432at2"/>
<proteinExistence type="predicted"/>
<evidence type="ECO:0000256" key="1">
    <source>
        <dbReference type="SAM" id="Phobius"/>
    </source>
</evidence>
<dbReference type="Proteomes" id="UP000037288">
    <property type="component" value="Unassembled WGS sequence"/>
</dbReference>
<dbReference type="PATRIC" id="fig|1678637.3.peg.2594"/>
<keyword evidence="1" id="KW-0472">Membrane</keyword>
<dbReference type="RefSeq" id="WP_049716121.1">
    <property type="nucleotide sequence ID" value="NZ_LFXA01000007.1"/>
</dbReference>
<keyword evidence="1" id="KW-1133">Transmembrane helix</keyword>
<organism evidence="2 3">
    <name type="scientific">Streptomyces caatingaensis</name>
    <dbReference type="NCBI Taxonomy" id="1678637"/>
    <lineage>
        <taxon>Bacteria</taxon>
        <taxon>Bacillati</taxon>
        <taxon>Actinomycetota</taxon>
        <taxon>Actinomycetes</taxon>
        <taxon>Kitasatosporales</taxon>
        <taxon>Streptomycetaceae</taxon>
        <taxon>Streptomyces</taxon>
    </lineage>
</organism>
<comment type="caution">
    <text evidence="2">The sequence shown here is derived from an EMBL/GenBank/DDBJ whole genome shotgun (WGS) entry which is preliminary data.</text>
</comment>
<dbReference type="PANTHER" id="PTHR42305:SF1">
    <property type="entry name" value="MEMBRANE PROTEIN RV1733C-RELATED"/>
    <property type="match status" value="1"/>
</dbReference>
<gene>
    <name evidence="2" type="ORF">AC230_12010</name>
</gene>
<feature type="transmembrane region" description="Helical" evidence="1">
    <location>
        <begin position="28"/>
        <end position="48"/>
    </location>
</feature>
<evidence type="ECO:0000313" key="3">
    <source>
        <dbReference type="Proteomes" id="UP000037288"/>
    </source>
</evidence>
<keyword evidence="1" id="KW-0812">Transmembrane</keyword>
<reference evidence="3" key="1">
    <citation type="submission" date="2015-07" db="EMBL/GenBank/DDBJ databases">
        <title>Draft genome sequence of Streptomyces sp. CMAA 1322, a bacterium isolated from Caatinga biome, from dry forest semiarid of Brazil.</title>
        <authorList>
            <person name="Santos S.N."/>
            <person name="Gacesa R."/>
            <person name="Taketani R.G."/>
            <person name="Long P.F."/>
            <person name="Melo I.S."/>
        </authorList>
    </citation>
    <scope>NUCLEOTIDE SEQUENCE [LARGE SCALE GENOMIC DNA]</scope>
    <source>
        <strain evidence="3">CMAA 1322</strain>
    </source>
</reference>
<keyword evidence="3" id="KW-1185">Reference proteome</keyword>
<protein>
    <submittedName>
        <fullName evidence="2">Membrane protein</fullName>
    </submittedName>
</protein>
<dbReference type="PANTHER" id="PTHR42305">
    <property type="entry name" value="MEMBRANE PROTEIN RV1733C-RELATED"/>
    <property type="match status" value="1"/>
</dbReference>
<dbReference type="STRING" id="1678637.AC230_12010"/>